<dbReference type="OrthoDB" id="1844152at2759"/>
<evidence type="ECO:0000256" key="2">
    <source>
        <dbReference type="ARBA" id="ARBA00010617"/>
    </source>
</evidence>
<evidence type="ECO:0000256" key="6">
    <source>
        <dbReference type="PIRSR" id="PIRSR602403-1"/>
    </source>
</evidence>
<dbReference type="InterPro" id="IPR002403">
    <property type="entry name" value="Cyt_P450_E_grp-IV"/>
</dbReference>
<comment type="similarity">
    <text evidence="2 7">Belongs to the cytochrome P450 family.</text>
</comment>
<evidence type="ECO:0000313" key="9">
    <source>
        <dbReference type="Proteomes" id="UP000076871"/>
    </source>
</evidence>
<dbReference type="Pfam" id="PF00067">
    <property type="entry name" value="p450"/>
    <property type="match status" value="1"/>
</dbReference>
<protein>
    <submittedName>
        <fullName evidence="8">Cytochrome P450</fullName>
    </submittedName>
</protein>
<keyword evidence="5 6" id="KW-0408">Iron</keyword>
<dbReference type="InterPro" id="IPR036396">
    <property type="entry name" value="Cyt_P450_sf"/>
</dbReference>
<dbReference type="STRING" id="1314785.A0A165FDK5"/>
<comment type="cofactor">
    <cofactor evidence="1 6">
        <name>heme</name>
        <dbReference type="ChEBI" id="CHEBI:30413"/>
    </cofactor>
</comment>
<organism evidence="8 9">
    <name type="scientific">Laetiporus sulphureus 93-53</name>
    <dbReference type="NCBI Taxonomy" id="1314785"/>
    <lineage>
        <taxon>Eukaryota</taxon>
        <taxon>Fungi</taxon>
        <taxon>Dikarya</taxon>
        <taxon>Basidiomycota</taxon>
        <taxon>Agaricomycotina</taxon>
        <taxon>Agaricomycetes</taxon>
        <taxon>Polyporales</taxon>
        <taxon>Laetiporus</taxon>
    </lineage>
</organism>
<dbReference type="GO" id="GO:0004497">
    <property type="term" value="F:monooxygenase activity"/>
    <property type="evidence" value="ECO:0007669"/>
    <property type="project" value="UniProtKB-KW"/>
</dbReference>
<gene>
    <name evidence="8" type="ORF">LAESUDRAFT_723747</name>
</gene>
<evidence type="ECO:0000256" key="3">
    <source>
        <dbReference type="ARBA" id="ARBA00022723"/>
    </source>
</evidence>
<dbReference type="GO" id="GO:0016705">
    <property type="term" value="F:oxidoreductase activity, acting on paired donors, with incorporation or reduction of molecular oxygen"/>
    <property type="evidence" value="ECO:0007669"/>
    <property type="project" value="InterPro"/>
</dbReference>
<dbReference type="GO" id="GO:0020037">
    <property type="term" value="F:heme binding"/>
    <property type="evidence" value="ECO:0007669"/>
    <property type="project" value="InterPro"/>
</dbReference>
<feature type="binding site" description="axial binding residue" evidence="6">
    <location>
        <position position="440"/>
    </location>
    <ligand>
        <name>heme</name>
        <dbReference type="ChEBI" id="CHEBI:30413"/>
    </ligand>
    <ligandPart>
        <name>Fe</name>
        <dbReference type="ChEBI" id="CHEBI:18248"/>
    </ligandPart>
</feature>
<dbReference type="PROSITE" id="PS00086">
    <property type="entry name" value="CYTOCHROME_P450"/>
    <property type="match status" value="1"/>
</dbReference>
<dbReference type="InterPro" id="IPR001128">
    <property type="entry name" value="Cyt_P450"/>
</dbReference>
<keyword evidence="3 6" id="KW-0479">Metal-binding</keyword>
<keyword evidence="9" id="KW-1185">Reference proteome</keyword>
<dbReference type="CDD" id="cd11041">
    <property type="entry name" value="CYP503A1-like"/>
    <property type="match status" value="1"/>
</dbReference>
<evidence type="ECO:0000256" key="4">
    <source>
        <dbReference type="ARBA" id="ARBA00023002"/>
    </source>
</evidence>
<evidence type="ECO:0000256" key="1">
    <source>
        <dbReference type="ARBA" id="ARBA00001971"/>
    </source>
</evidence>
<dbReference type="PRINTS" id="PR00465">
    <property type="entry name" value="EP450IV"/>
</dbReference>
<dbReference type="Proteomes" id="UP000076871">
    <property type="component" value="Unassembled WGS sequence"/>
</dbReference>
<evidence type="ECO:0000256" key="5">
    <source>
        <dbReference type="ARBA" id="ARBA00023004"/>
    </source>
</evidence>
<dbReference type="InParanoid" id="A0A165FDK5"/>
<dbReference type="Gene3D" id="1.10.630.10">
    <property type="entry name" value="Cytochrome P450"/>
    <property type="match status" value="1"/>
</dbReference>
<keyword evidence="6 7" id="KW-0349">Heme</keyword>
<dbReference type="PANTHER" id="PTHR46206">
    <property type="entry name" value="CYTOCHROME P450"/>
    <property type="match status" value="1"/>
</dbReference>
<dbReference type="InterPro" id="IPR017972">
    <property type="entry name" value="Cyt_P450_CS"/>
</dbReference>
<sequence>MDSTQIMYALLIAMPLLIFIHRRSNPLYSIPAVGVSAPLLSYIGAYKFTRNARELLQEGYEKHKGSVFRIPMMDRWVVIFCGAKMNEELRKLPDDEMSFLDAAEELVQTKYTIAAEVIDHPIHISVIRGPLTRNLAVVLPDVVDEIGVAMEELIPIKGDEWVTVPGLSTMRQIVCRASSRVFVGFPFCRNKEYLDIALNFTADVGKGRAILTVTPTILKPLVGRLLPWSRRAIRQFSTMVKPAIEERIKQLEEHGRDWGDKPNNFMTWLVEEAMAAGKTIDLVVQALLSSNFVAIHTSSTSITHALFHLAANPEHIHPLREEVESVLKTEGWTKIALGKMWKLDSFMRESQRMNGIGCISIIRKALKDVTLSDGTVIPAGTIVGSAADATHYDDESYDLPYDFKPYRFSDMRADESDRIKHQYVSTSPEYISFGHGKHACPGRFFAANELKAVLAYIILNYDVKFGGDGTRPSNRWFGTSVVPEPTAEVMFRKRQQNTAV</sequence>
<dbReference type="EMBL" id="KV427614">
    <property type="protein sequence ID" value="KZT08806.1"/>
    <property type="molecule type" value="Genomic_DNA"/>
</dbReference>
<dbReference type="GO" id="GO:0005506">
    <property type="term" value="F:iron ion binding"/>
    <property type="evidence" value="ECO:0007669"/>
    <property type="project" value="InterPro"/>
</dbReference>
<reference evidence="8 9" key="1">
    <citation type="journal article" date="2016" name="Mol. Biol. Evol.">
        <title>Comparative Genomics of Early-Diverging Mushroom-Forming Fungi Provides Insights into the Origins of Lignocellulose Decay Capabilities.</title>
        <authorList>
            <person name="Nagy L.G."/>
            <person name="Riley R."/>
            <person name="Tritt A."/>
            <person name="Adam C."/>
            <person name="Daum C."/>
            <person name="Floudas D."/>
            <person name="Sun H."/>
            <person name="Yadav J.S."/>
            <person name="Pangilinan J."/>
            <person name="Larsson K.H."/>
            <person name="Matsuura K."/>
            <person name="Barry K."/>
            <person name="Labutti K."/>
            <person name="Kuo R."/>
            <person name="Ohm R.A."/>
            <person name="Bhattacharya S.S."/>
            <person name="Shirouzu T."/>
            <person name="Yoshinaga Y."/>
            <person name="Martin F.M."/>
            <person name="Grigoriev I.V."/>
            <person name="Hibbett D.S."/>
        </authorList>
    </citation>
    <scope>NUCLEOTIDE SEQUENCE [LARGE SCALE GENOMIC DNA]</scope>
    <source>
        <strain evidence="8 9">93-53</strain>
    </source>
</reference>
<dbReference type="SUPFAM" id="SSF48264">
    <property type="entry name" value="Cytochrome P450"/>
    <property type="match status" value="1"/>
</dbReference>
<keyword evidence="7" id="KW-0503">Monooxygenase</keyword>
<evidence type="ECO:0000313" key="8">
    <source>
        <dbReference type="EMBL" id="KZT08806.1"/>
    </source>
</evidence>
<keyword evidence="4 7" id="KW-0560">Oxidoreductase</keyword>
<accession>A0A165FDK5</accession>
<dbReference type="RefSeq" id="XP_040766546.1">
    <property type="nucleotide sequence ID" value="XM_040908470.1"/>
</dbReference>
<dbReference type="AlphaFoldDB" id="A0A165FDK5"/>
<dbReference type="GeneID" id="63825499"/>
<evidence type="ECO:0000256" key="7">
    <source>
        <dbReference type="RuleBase" id="RU000461"/>
    </source>
</evidence>
<proteinExistence type="inferred from homology"/>
<name>A0A165FDK5_9APHY</name>